<name>A0A9X3XSM6_9CLOT</name>
<evidence type="ECO:0000313" key="1">
    <source>
        <dbReference type="EMBL" id="MDC4242592.1"/>
    </source>
</evidence>
<dbReference type="RefSeq" id="WP_272470861.1">
    <property type="nucleotide sequence ID" value="NZ_JAMRYU010000045.1"/>
</dbReference>
<gene>
    <name evidence="1" type="ORF">NE398_20935</name>
</gene>
<evidence type="ECO:0000313" key="2">
    <source>
        <dbReference type="Proteomes" id="UP001141183"/>
    </source>
</evidence>
<dbReference type="AlphaFoldDB" id="A0A9X3XSM6"/>
<accession>A0A9X3XSM6</accession>
<reference evidence="1" key="1">
    <citation type="submission" date="2022-05" db="EMBL/GenBank/DDBJ databases">
        <title>Draft genome sequence of Clostridium tertium strain CP3 isolated from Peru.</title>
        <authorList>
            <person name="Hurtado R."/>
            <person name="Lima L."/>
            <person name="Sousa T."/>
            <person name="Jaiswal A.K."/>
            <person name="Tiwari S."/>
            <person name="Maturrano L."/>
            <person name="Brenig B."/>
            <person name="Azevedo V."/>
        </authorList>
    </citation>
    <scope>NUCLEOTIDE SEQUENCE</scope>
    <source>
        <strain evidence="1">CP3</strain>
    </source>
</reference>
<dbReference type="Proteomes" id="UP001141183">
    <property type="component" value="Unassembled WGS sequence"/>
</dbReference>
<comment type="caution">
    <text evidence="1">The sequence shown here is derived from an EMBL/GenBank/DDBJ whole genome shotgun (WGS) entry which is preliminary data.</text>
</comment>
<organism evidence="1 2">
    <name type="scientific">Clostridium tertium</name>
    <dbReference type="NCBI Taxonomy" id="1559"/>
    <lineage>
        <taxon>Bacteria</taxon>
        <taxon>Bacillati</taxon>
        <taxon>Bacillota</taxon>
        <taxon>Clostridia</taxon>
        <taxon>Eubacteriales</taxon>
        <taxon>Clostridiaceae</taxon>
        <taxon>Clostridium</taxon>
    </lineage>
</organism>
<dbReference type="EMBL" id="JAMRYU010000045">
    <property type="protein sequence ID" value="MDC4242592.1"/>
    <property type="molecule type" value="Genomic_DNA"/>
</dbReference>
<protein>
    <submittedName>
        <fullName evidence="1">Uncharacterized protein</fullName>
    </submittedName>
</protein>
<keyword evidence="2" id="KW-1185">Reference proteome</keyword>
<sequence length="197" mass="22231">MVMSLTDRMLQTRGDDFFVERNDSVISNTKGFFCGKDYPNTIQLASNSNIIENDWLIHKITNRRYFIKNVTPLTSSNQTLGWMAEYMSESEYKEFKSQKDKSTFSIGAIYGSAIVGNYNNATINNGYNLSEIRSLISSKPIEDQAELNKLIDRLEIITEDNQPVSKGTLAKFSDLLAKHSDIAIAVGTSLIRWLASH</sequence>
<proteinExistence type="predicted"/>